<dbReference type="FunFam" id="3.40.50.720:FF:000090">
    <property type="entry name" value="NADP-dependent mannitol dehydrogenase"/>
    <property type="match status" value="1"/>
</dbReference>
<reference evidence="5" key="1">
    <citation type="journal article" date="2005" name="Nature">
        <title>Sequencing of Aspergillus nidulans and comparative analysis with A. fumigatus and A. oryzae.</title>
        <authorList>
            <person name="Galagan J.E."/>
            <person name="Calvo S.E."/>
            <person name="Cuomo C."/>
            <person name="Ma L.J."/>
            <person name="Wortman J.R."/>
            <person name="Batzoglou S."/>
            <person name="Lee S.I."/>
            <person name="Basturkmen M."/>
            <person name="Spevak C.C."/>
            <person name="Clutterbuck J."/>
            <person name="Kapitonov V."/>
            <person name="Jurka J."/>
            <person name="Scazzocchio C."/>
            <person name="Farman M."/>
            <person name="Butler J."/>
            <person name="Purcell S."/>
            <person name="Harris S."/>
            <person name="Braus G.H."/>
            <person name="Draht O."/>
            <person name="Busch S."/>
            <person name="D'Enfert C."/>
            <person name="Bouchier C."/>
            <person name="Goldman G.H."/>
            <person name="Bell-Pedersen D."/>
            <person name="Griffiths-Jones S."/>
            <person name="Doonan J.H."/>
            <person name="Yu J."/>
            <person name="Vienken K."/>
            <person name="Pain A."/>
            <person name="Freitag M."/>
            <person name="Selker E.U."/>
            <person name="Archer D.B."/>
            <person name="Penalva M.A."/>
            <person name="Oakley B.R."/>
            <person name="Momany M."/>
            <person name="Tanaka T."/>
            <person name="Kumagai T."/>
            <person name="Asai K."/>
            <person name="Machida M."/>
            <person name="Nierman W.C."/>
            <person name="Denning D.W."/>
            <person name="Caddick M."/>
            <person name="Hynes M."/>
            <person name="Paoletti M."/>
            <person name="Fischer R."/>
            <person name="Miller B."/>
            <person name="Dyer P."/>
            <person name="Sachs M.S."/>
            <person name="Osmani S.A."/>
            <person name="Birren B.W."/>
        </authorList>
    </citation>
    <scope>NUCLEOTIDE SEQUENCE [LARGE SCALE GENOMIC DNA]</scope>
    <source>
        <strain evidence="5">FGSC A4 / ATCC 38163 / CBS 112.46 / NRRL 194 / M139</strain>
    </source>
</reference>
<accession>Q5B1N3</accession>
<protein>
    <submittedName>
        <fullName evidence="4">Uncharacterized protein</fullName>
    </submittedName>
</protein>
<dbReference type="Gene3D" id="3.40.50.720">
    <property type="entry name" value="NAD(P)-binding Rossmann-like Domain"/>
    <property type="match status" value="1"/>
</dbReference>
<dbReference type="InterPro" id="IPR036291">
    <property type="entry name" value="NAD(P)-bd_dom_sf"/>
</dbReference>
<evidence type="ECO:0000313" key="5">
    <source>
        <dbReference type="Proteomes" id="UP000000560"/>
    </source>
</evidence>
<evidence type="ECO:0000256" key="1">
    <source>
        <dbReference type="ARBA" id="ARBA00006484"/>
    </source>
</evidence>
<evidence type="ECO:0000313" key="4">
    <source>
        <dbReference type="EMBL" id="CBF81696.1"/>
    </source>
</evidence>
<proteinExistence type="inferred from homology"/>
<organism evidence="4 5">
    <name type="scientific">Emericella nidulans (strain FGSC A4 / ATCC 38163 / CBS 112.46 / NRRL 194 / M139)</name>
    <name type="common">Aspergillus nidulans</name>
    <dbReference type="NCBI Taxonomy" id="227321"/>
    <lineage>
        <taxon>Eukaryota</taxon>
        <taxon>Fungi</taxon>
        <taxon>Dikarya</taxon>
        <taxon>Ascomycota</taxon>
        <taxon>Pezizomycotina</taxon>
        <taxon>Eurotiomycetes</taxon>
        <taxon>Eurotiomycetidae</taxon>
        <taxon>Eurotiales</taxon>
        <taxon>Aspergillaceae</taxon>
        <taxon>Aspergillus</taxon>
        <taxon>Aspergillus subgen. Nidulantes</taxon>
    </lineage>
</organism>
<comment type="similarity">
    <text evidence="1">Belongs to the short-chain dehydrogenases/reductases (SDR) family.</text>
</comment>
<dbReference type="PROSITE" id="PS00061">
    <property type="entry name" value="ADH_SHORT"/>
    <property type="match status" value="1"/>
</dbReference>
<evidence type="ECO:0000256" key="2">
    <source>
        <dbReference type="ARBA" id="ARBA00022857"/>
    </source>
</evidence>
<dbReference type="OrthoDB" id="1888931at2759"/>
<dbReference type="EMBL" id="BN001305">
    <property type="protein sequence ID" value="CBF81696.1"/>
    <property type="molecule type" value="Genomic_DNA"/>
</dbReference>
<dbReference type="HOGENOM" id="CLU_010194_1_1_1"/>
<dbReference type="PANTHER" id="PTHR43008">
    <property type="entry name" value="BENZIL REDUCTASE"/>
    <property type="match status" value="1"/>
</dbReference>
<accession>C8VG65</accession>
<dbReference type="PANTHER" id="PTHR43008:SF1">
    <property type="entry name" value="NADP-DEPENDENT MANNITOL DEHYDROGENASE-RELATED"/>
    <property type="match status" value="1"/>
</dbReference>
<dbReference type="PRINTS" id="PR00081">
    <property type="entry name" value="GDHRDH"/>
</dbReference>
<dbReference type="Proteomes" id="UP000000560">
    <property type="component" value="Chromosome V"/>
</dbReference>
<dbReference type="AlphaFoldDB" id="Q5B1N3"/>
<reference evidence="5" key="2">
    <citation type="journal article" date="2009" name="Fungal Genet. Biol.">
        <title>The 2008 update of the Aspergillus nidulans genome annotation: a community effort.</title>
        <authorList>
            <person name="Wortman J.R."/>
            <person name="Gilsenan J.M."/>
            <person name="Joardar V."/>
            <person name="Deegan J."/>
            <person name="Clutterbuck J."/>
            <person name="Andersen M.R."/>
            <person name="Archer D."/>
            <person name="Bencina M."/>
            <person name="Braus G."/>
            <person name="Coutinho P."/>
            <person name="von Dohren H."/>
            <person name="Doonan J."/>
            <person name="Driessen A.J."/>
            <person name="Durek P."/>
            <person name="Espeso E."/>
            <person name="Fekete E."/>
            <person name="Flipphi M."/>
            <person name="Estrada C.G."/>
            <person name="Geysens S."/>
            <person name="Goldman G."/>
            <person name="de Groot P.W."/>
            <person name="Hansen K."/>
            <person name="Harris S.D."/>
            <person name="Heinekamp T."/>
            <person name="Helmstaedt K."/>
            <person name="Henrissat B."/>
            <person name="Hofmann G."/>
            <person name="Homan T."/>
            <person name="Horio T."/>
            <person name="Horiuchi H."/>
            <person name="James S."/>
            <person name="Jones M."/>
            <person name="Karaffa L."/>
            <person name="Karanyi Z."/>
            <person name="Kato M."/>
            <person name="Keller N."/>
            <person name="Kelly D.E."/>
            <person name="Kiel J.A."/>
            <person name="Kim J.M."/>
            <person name="van der Klei I.J."/>
            <person name="Klis F.M."/>
            <person name="Kovalchuk A."/>
            <person name="Krasevec N."/>
            <person name="Kubicek C.P."/>
            <person name="Liu B."/>
            <person name="Maccabe A."/>
            <person name="Meyer V."/>
            <person name="Mirabito P."/>
            <person name="Miskei M."/>
            <person name="Mos M."/>
            <person name="Mullins J."/>
            <person name="Nelson D.R."/>
            <person name="Nielsen J."/>
            <person name="Oakley B.R."/>
            <person name="Osmani S.A."/>
            <person name="Pakula T."/>
            <person name="Paszewski A."/>
            <person name="Paulsen I."/>
            <person name="Pilsyk S."/>
            <person name="Pocsi I."/>
            <person name="Punt P.J."/>
            <person name="Ram A.F."/>
            <person name="Ren Q."/>
            <person name="Robellet X."/>
            <person name="Robson G."/>
            <person name="Seiboth B."/>
            <person name="van Solingen P."/>
            <person name="Specht T."/>
            <person name="Sun J."/>
            <person name="Taheri-Talesh N."/>
            <person name="Takeshita N."/>
            <person name="Ussery D."/>
            <person name="vanKuyk P.A."/>
            <person name="Visser H."/>
            <person name="van de Vondervoort P.J."/>
            <person name="de Vries R.P."/>
            <person name="Walton J."/>
            <person name="Xiang X."/>
            <person name="Xiong Y."/>
            <person name="Zeng A.P."/>
            <person name="Brandt B.W."/>
            <person name="Cornell M.J."/>
            <person name="van den Hondel C.A."/>
            <person name="Visser J."/>
            <person name="Oliver S.G."/>
            <person name="Turner G."/>
        </authorList>
    </citation>
    <scope>GENOME REANNOTATION</scope>
    <source>
        <strain evidence="5">FGSC A4 / ATCC 38163 / CBS 112.46 / NRRL 194 / M139</strain>
    </source>
</reference>
<dbReference type="GO" id="GO:0019594">
    <property type="term" value="P:mannitol metabolic process"/>
    <property type="evidence" value="ECO:0007669"/>
    <property type="project" value="UniProtKB-ARBA"/>
</dbReference>
<dbReference type="InterPro" id="IPR020904">
    <property type="entry name" value="Sc_DH/Rdtase_CS"/>
</dbReference>
<evidence type="ECO:0000256" key="3">
    <source>
        <dbReference type="ARBA" id="ARBA00023002"/>
    </source>
</evidence>
<dbReference type="RefSeq" id="XP_663151.1">
    <property type="nucleotide sequence ID" value="XM_658059.2"/>
</dbReference>
<dbReference type="PRINTS" id="PR00080">
    <property type="entry name" value="SDRFAMILY"/>
</dbReference>
<dbReference type="InterPro" id="IPR002347">
    <property type="entry name" value="SDR_fam"/>
</dbReference>
<dbReference type="GO" id="GO:0050085">
    <property type="term" value="F:mannitol 2-dehydrogenase (NADP+) activity"/>
    <property type="evidence" value="ECO:0007669"/>
    <property type="project" value="UniProtKB-ARBA"/>
</dbReference>
<dbReference type="GO" id="GO:0050664">
    <property type="term" value="F:oxidoreductase activity, acting on NAD(P)H, oxygen as acceptor"/>
    <property type="evidence" value="ECO:0000318"/>
    <property type="project" value="GO_Central"/>
</dbReference>
<dbReference type="eggNOG" id="KOG0725">
    <property type="taxonomic scope" value="Eukaryota"/>
</dbReference>
<keyword evidence="3" id="KW-0560">Oxidoreductase</keyword>
<dbReference type="InParanoid" id="Q5B1N3"/>
<dbReference type="KEGG" id="ani:ANIA_05547"/>
<keyword evidence="5" id="KW-1185">Reference proteome</keyword>
<gene>
    <name evidence="4" type="ORF">ANIA_05547</name>
</gene>
<keyword evidence="2" id="KW-0521">NADP</keyword>
<sequence length="283" mass="30248">MSMTHENCAVVRDGFPRPVPDTPSNVLEQFKMAGKTIVVTGAADGIGYAVAEAMAEAGGDVALWYHSNDAAIAKAEGLTKEHGVRAVAYKVDVSDPDAVQSTISTVVKDFGKIDVFVANAGMAISKPILSQTLPEYKAQLSVNIDGIVYCAKFAGEVFARQRTGNLIITSSMSAHIVNVPTDQPIYNATKAFVTHFGKSLAREWREFARVNIVSPGFFDTKMGASPETVNEAYRMAVLGRQGSTKEIKGIYLYLASDASSYMTGSDVLIDGGTKLVYPASIGF</sequence>
<dbReference type="SUPFAM" id="SSF51735">
    <property type="entry name" value="NAD(P)-binding Rossmann-fold domains"/>
    <property type="match status" value="1"/>
</dbReference>
<dbReference type="Pfam" id="PF13561">
    <property type="entry name" value="adh_short_C2"/>
    <property type="match status" value="1"/>
</dbReference>
<name>Q5B1N3_EMENI</name>
<dbReference type="OMA" id="MTGSDCI"/>
<dbReference type="GO" id="GO:0044550">
    <property type="term" value="P:secondary metabolite biosynthetic process"/>
    <property type="evidence" value="ECO:0007669"/>
    <property type="project" value="UniProtKB-ARBA"/>
</dbReference>
<dbReference type="GeneID" id="2871835"/>